<reference evidence="1 2" key="1">
    <citation type="submission" date="2024-04" db="EMBL/GenBank/DDBJ databases">
        <authorList>
            <person name="Fracassetti M."/>
        </authorList>
    </citation>
    <scope>NUCLEOTIDE SEQUENCE [LARGE SCALE GENOMIC DNA]</scope>
</reference>
<proteinExistence type="predicted"/>
<evidence type="ECO:0000313" key="1">
    <source>
        <dbReference type="EMBL" id="CAL1355020.1"/>
    </source>
</evidence>
<accession>A0AAV2CEY8</accession>
<sequence length="93" mass="10305">MAAGRGIDDSNGIDSESDSIEAWMVRGWIFFSESPSRGWTEIEQRRGKKYSACMDVEGVGRLVTSRRPGGDLSLVKKSCKRREVAEPGYGFTV</sequence>
<dbReference type="AlphaFoldDB" id="A0AAV2CEY8"/>
<dbReference type="EMBL" id="OZ034813">
    <property type="protein sequence ID" value="CAL1355020.1"/>
    <property type="molecule type" value="Genomic_DNA"/>
</dbReference>
<gene>
    <name evidence="1" type="ORF">LTRI10_LOCUS2800</name>
</gene>
<evidence type="ECO:0000313" key="2">
    <source>
        <dbReference type="Proteomes" id="UP001497516"/>
    </source>
</evidence>
<dbReference type="Proteomes" id="UP001497516">
    <property type="component" value="Chromosome 1"/>
</dbReference>
<organism evidence="1 2">
    <name type="scientific">Linum trigynum</name>
    <dbReference type="NCBI Taxonomy" id="586398"/>
    <lineage>
        <taxon>Eukaryota</taxon>
        <taxon>Viridiplantae</taxon>
        <taxon>Streptophyta</taxon>
        <taxon>Embryophyta</taxon>
        <taxon>Tracheophyta</taxon>
        <taxon>Spermatophyta</taxon>
        <taxon>Magnoliopsida</taxon>
        <taxon>eudicotyledons</taxon>
        <taxon>Gunneridae</taxon>
        <taxon>Pentapetalae</taxon>
        <taxon>rosids</taxon>
        <taxon>fabids</taxon>
        <taxon>Malpighiales</taxon>
        <taxon>Linaceae</taxon>
        <taxon>Linum</taxon>
    </lineage>
</organism>
<keyword evidence="2" id="KW-1185">Reference proteome</keyword>
<name>A0AAV2CEY8_9ROSI</name>
<protein>
    <submittedName>
        <fullName evidence="1">Uncharacterized protein</fullName>
    </submittedName>
</protein>